<dbReference type="Pfam" id="PF13529">
    <property type="entry name" value="Peptidase_C39_2"/>
    <property type="match status" value="1"/>
</dbReference>
<dbReference type="InterPro" id="IPR039564">
    <property type="entry name" value="Peptidase_C39-like"/>
</dbReference>
<protein>
    <recommendedName>
        <fullName evidence="1">Peptidase C39-like domain-containing protein</fullName>
    </recommendedName>
</protein>
<proteinExistence type="predicted"/>
<dbReference type="Proteomes" id="UP000176678">
    <property type="component" value="Unassembled WGS sequence"/>
</dbReference>
<feature type="domain" description="Peptidase C39-like" evidence="1">
    <location>
        <begin position="43"/>
        <end position="108"/>
    </location>
</feature>
<dbReference type="EMBL" id="MGES01000007">
    <property type="protein sequence ID" value="OGL89308.1"/>
    <property type="molecule type" value="Genomic_DNA"/>
</dbReference>
<accession>A0A1F7VGN4</accession>
<evidence type="ECO:0000259" key="1">
    <source>
        <dbReference type="Pfam" id="PF13529"/>
    </source>
</evidence>
<evidence type="ECO:0000313" key="2">
    <source>
        <dbReference type="EMBL" id="OGL89308.1"/>
    </source>
</evidence>
<organism evidence="2 3">
    <name type="scientific">Candidatus Uhrbacteria bacterium RIFCSPLOWO2_02_FULL_51_9</name>
    <dbReference type="NCBI Taxonomy" id="1802410"/>
    <lineage>
        <taxon>Bacteria</taxon>
        <taxon>Candidatus Uhriibacteriota</taxon>
    </lineage>
</organism>
<dbReference type="Gene3D" id="3.90.70.10">
    <property type="entry name" value="Cysteine proteinases"/>
    <property type="match status" value="1"/>
</dbReference>
<dbReference type="AlphaFoldDB" id="A0A1F7VGN4"/>
<comment type="caution">
    <text evidence="2">The sequence shown here is derived from an EMBL/GenBank/DDBJ whole genome shotgun (WGS) entry which is preliminary data.</text>
</comment>
<dbReference type="STRING" id="1802410.A3H75_02445"/>
<evidence type="ECO:0000313" key="3">
    <source>
        <dbReference type="Proteomes" id="UP000176678"/>
    </source>
</evidence>
<name>A0A1F7VGN4_9BACT</name>
<gene>
    <name evidence="2" type="ORF">A3H75_02445</name>
</gene>
<reference evidence="2 3" key="1">
    <citation type="journal article" date="2016" name="Nat. Commun.">
        <title>Thousands of microbial genomes shed light on interconnected biogeochemical processes in an aquifer system.</title>
        <authorList>
            <person name="Anantharaman K."/>
            <person name="Brown C.T."/>
            <person name="Hug L.A."/>
            <person name="Sharon I."/>
            <person name="Castelle C.J."/>
            <person name="Probst A.J."/>
            <person name="Thomas B.C."/>
            <person name="Singh A."/>
            <person name="Wilkins M.J."/>
            <person name="Karaoz U."/>
            <person name="Brodie E.L."/>
            <person name="Williams K.H."/>
            <person name="Hubbard S.S."/>
            <person name="Banfield J.F."/>
        </authorList>
    </citation>
    <scope>NUCLEOTIDE SEQUENCE [LARGE SCALE GENOMIC DNA]</scope>
</reference>
<sequence length="192" mass="21453">MPANEADKRILDIVALERRVLGYDKDTNAGTIMRLINEHFSFEAYLVRDPSIAVIKEQIDQGLPVVIPAWGRTLMKSNPYFTRPGPTYHTLLITGYDDTKQEFITQEPGVGRGRNFRYPYALLMSAMQDLVQDAKGRPIQGGERLAIFVVPGQGFPLAPTRGPGRCAPAPALARRLSRPSNPFWINNNSILM</sequence>